<keyword evidence="1" id="KW-0472">Membrane</keyword>
<dbReference type="InParanoid" id="G7E6D4"/>
<accession>G7E6D4</accession>
<proteinExistence type="predicted"/>
<protein>
    <submittedName>
        <fullName evidence="2">Uncharacterized protein</fullName>
    </submittedName>
</protein>
<name>G7E6D4_MIXOS</name>
<gene>
    <name evidence="2" type="primary">Mo05080</name>
    <name evidence="2" type="ORF">E5Q_05080</name>
</gene>
<feature type="transmembrane region" description="Helical" evidence="1">
    <location>
        <begin position="126"/>
        <end position="150"/>
    </location>
</feature>
<reference evidence="2 3" key="1">
    <citation type="journal article" date="2011" name="J. Gen. Appl. Microbiol.">
        <title>Draft genome sequencing of the enigmatic basidiomycete Mixia osmundae.</title>
        <authorList>
            <person name="Nishida H."/>
            <person name="Nagatsuka Y."/>
            <person name="Sugiyama J."/>
        </authorList>
    </citation>
    <scope>NUCLEOTIDE SEQUENCE [LARGE SCALE GENOMIC DNA]</scope>
    <source>
        <strain evidence="3">CBS 9802 / IAM 14324 / JCM 22182 / KY 12970</strain>
    </source>
</reference>
<dbReference type="AlphaFoldDB" id="G7E6D4"/>
<dbReference type="Proteomes" id="UP000009131">
    <property type="component" value="Unassembled WGS sequence"/>
</dbReference>
<dbReference type="eggNOG" id="ENOG502S2VV">
    <property type="taxonomic scope" value="Eukaryota"/>
</dbReference>
<dbReference type="HOGENOM" id="CLU_469351_0_0_1"/>
<keyword evidence="1" id="KW-1133">Transmembrane helix</keyword>
<dbReference type="RefSeq" id="XP_014569100.1">
    <property type="nucleotide sequence ID" value="XM_014713614.1"/>
</dbReference>
<dbReference type="EMBL" id="BABT02000150">
    <property type="protein sequence ID" value="GAA98394.1"/>
    <property type="molecule type" value="Genomic_DNA"/>
</dbReference>
<organism evidence="2 3">
    <name type="scientific">Mixia osmundae (strain CBS 9802 / IAM 14324 / JCM 22182 / KY 12970)</name>
    <dbReference type="NCBI Taxonomy" id="764103"/>
    <lineage>
        <taxon>Eukaryota</taxon>
        <taxon>Fungi</taxon>
        <taxon>Dikarya</taxon>
        <taxon>Basidiomycota</taxon>
        <taxon>Pucciniomycotina</taxon>
        <taxon>Mixiomycetes</taxon>
        <taxon>Mixiales</taxon>
        <taxon>Mixiaceae</taxon>
        <taxon>Mixia</taxon>
    </lineage>
</organism>
<sequence>MATRASKPVLTLDIEAAISYQALARPPPPPSGHTIAPVMATCPSASTASVLADMSQVSDLATALRGRLCDLAKLCDRLMPAMVESDTSEIKIMLPGQQHKRKTSSLESLTLPSAVSQIKAKYQHVWYNYVSPLRLTMLVMVLFFGTWLLAPSTTHGRHHQPLGFTRQDAAQASKILGACNPFHRHGQLQLSARRAVNNYWKPFDEACLPSTLLRAISKSNRHEPGGTLATYPMRDNLKMPWLHNKTILMMRDVAAHNDLFEWCELMGGHASSLDARNETIKGLFDSLQQRLAELNQRYLDDSPINESFTPLKCEVSRFDLIIVQVFHHGMHTRAEIGVKAHKGDTFYDANPKKTLYQWANIMILVADTVLPLVGRNRQPDLIHLSTTHSNAYRWATEDHLDPKAPVAPGSVSDERITWYETQFKSGLNNITRRYPDATVLWQSPVLTDHVARSSMVALDGLARHVIEESQEEVRQELNALKVAGRPQQQILLDIKQPQVDSASHTSSAAAAAAAAHAGDAVGSVNRLHVDETGRLLLGNEAQQIDLSPSAKISIEGVMQADVMLYYLQRHHAAEVMRHIST</sequence>
<keyword evidence="1" id="KW-0812">Transmembrane</keyword>
<evidence type="ECO:0000313" key="3">
    <source>
        <dbReference type="Proteomes" id="UP000009131"/>
    </source>
</evidence>
<evidence type="ECO:0000313" key="2">
    <source>
        <dbReference type="EMBL" id="GAA98394.1"/>
    </source>
</evidence>
<dbReference type="OrthoDB" id="2588793at2759"/>
<comment type="caution">
    <text evidence="2">The sequence shown here is derived from an EMBL/GenBank/DDBJ whole genome shotgun (WGS) entry which is preliminary data.</text>
</comment>
<evidence type="ECO:0000256" key="1">
    <source>
        <dbReference type="SAM" id="Phobius"/>
    </source>
</evidence>
<keyword evidence="3" id="KW-1185">Reference proteome</keyword>
<reference evidence="2 3" key="2">
    <citation type="journal article" date="2012" name="Open Biol.">
        <title>Characteristics of nucleosomes and linker DNA regions on the genome of the basidiomycete Mixia osmundae revealed by mono- and dinucleosome mapping.</title>
        <authorList>
            <person name="Nishida H."/>
            <person name="Kondo S."/>
            <person name="Matsumoto T."/>
            <person name="Suzuki Y."/>
            <person name="Yoshikawa H."/>
            <person name="Taylor T.D."/>
            <person name="Sugiyama J."/>
        </authorList>
    </citation>
    <scope>NUCLEOTIDE SEQUENCE [LARGE SCALE GENOMIC DNA]</scope>
    <source>
        <strain evidence="3">CBS 9802 / IAM 14324 / JCM 22182 / KY 12970</strain>
    </source>
</reference>